<dbReference type="Gene3D" id="2.30.29.30">
    <property type="entry name" value="Pleckstrin-homology domain (PH domain)/Phosphotyrosine-binding domain (PTB)"/>
    <property type="match status" value="1"/>
</dbReference>
<dbReference type="InterPro" id="IPR051482">
    <property type="entry name" value="Cholesterol_transport"/>
</dbReference>
<comment type="subcellular location">
    <subcellularLocation>
        <location evidence="6">Endomembrane system</location>
        <topology evidence="6">Single-pass membrane protein</topology>
    </subcellularLocation>
    <subcellularLocation>
        <location evidence="1">Endoplasmic reticulum membrane</location>
    </subcellularLocation>
</comment>
<evidence type="ECO:0000256" key="6">
    <source>
        <dbReference type="ARBA" id="ARBA00037847"/>
    </source>
</evidence>
<proteinExistence type="inferred from homology"/>
<dbReference type="GO" id="GO:0120015">
    <property type="term" value="F:sterol transfer activity"/>
    <property type="evidence" value="ECO:0007669"/>
    <property type="project" value="TreeGrafter"/>
</dbReference>
<dbReference type="GO" id="GO:0032934">
    <property type="term" value="F:sterol binding"/>
    <property type="evidence" value="ECO:0007669"/>
    <property type="project" value="TreeGrafter"/>
</dbReference>
<evidence type="ECO:0000256" key="3">
    <source>
        <dbReference type="ARBA" id="ARBA00022692"/>
    </source>
</evidence>
<dbReference type="InParanoid" id="C5DX62"/>
<comment type="similarity">
    <text evidence="2">Belongs to the YSP2 family.</text>
</comment>
<evidence type="ECO:0000256" key="4">
    <source>
        <dbReference type="ARBA" id="ARBA00022989"/>
    </source>
</evidence>
<evidence type="ECO:0000256" key="1">
    <source>
        <dbReference type="ARBA" id="ARBA00004586"/>
    </source>
</evidence>
<dbReference type="GO" id="GO:0032366">
    <property type="term" value="P:intracellular sterol transport"/>
    <property type="evidence" value="ECO:0007669"/>
    <property type="project" value="TreeGrafter"/>
</dbReference>
<dbReference type="InterPro" id="IPR011993">
    <property type="entry name" value="PH-like_dom_sf"/>
</dbReference>
<dbReference type="KEGG" id="zro:ZYRO0F02508g"/>
<gene>
    <name evidence="9" type="ordered locus">ZYRO0F02508g</name>
</gene>
<dbReference type="InterPro" id="IPR004182">
    <property type="entry name" value="GRAM"/>
</dbReference>
<sequence length="815" mass="90109">MSLLPNVDLRGSSGSGNGNGNNVEDADATLRRRSSNTNNHSDLMTVGSSNGSNGSSVRHRHGKSSSSLDVTAPVNLKSTPADPHLSDVNSVSSNTSVSDNTTALGSVNDIIERNTVERNHDKEVQAPKSGDTSDKNGTSNAVANGNGNSNTRFLENMISSFSFKSTPQNPPPLQTQVNNSQPEEISSPNIISHRRQVSSQKKNGKKATSPVLGPGSPTFSPASEAEKPKEIPGKTQLEEFHNYDDTKFVDETYLDTPFHYAVMERNAEFHTLFKDVSKDDRLLDDFSCALSREFLYQGRMYISESHVCFYSSLLGWIAKVVIPFKDITFIEKTSTAGLFQNAVSIETATGKTQFNGFISRDIAFTLLKEVWARTLLAEGEKQSAQEKRRSASSSFSQDQHFPLDSRSFSESRRPSGPPSRASYISENDALIEDAIRSVDDVTPTHSEEEADGELRNASVTLEEDEDDSAFENESETKSATVSNGSKLSKTARCYKFKPEIHYSYDGPLRGTPTKYKYSPEDNNEFVLAEVELNAPPGIVFQLLFGSNPSFWIEFFISQDSSKFTDFGEFDKVDEDGKKYREFNYAKGLHFPVGPKSTKCVVSEKILDCDYSSFIHVLNTTRTPDVPSGGSFSTKTRYMFKWASKTTCMLKVSYFMDWTASSWIKSMVESGARSGQVSATKDLVKLIHQYLDTYVTEGTVNVSASANKINKKSIKQQTPAAAVAAAASKPSPEARELKEAINKNTCQLDTSRHSTNQLLFIVIISLVLLIYNEVKLRGEIRELKTLFVQPSLDQNVLKDTIKNQILAEIKQDVSNL</sequence>
<evidence type="ECO:0000259" key="8">
    <source>
        <dbReference type="PROSITE" id="PS51778"/>
    </source>
</evidence>
<evidence type="ECO:0000256" key="7">
    <source>
        <dbReference type="SAM" id="MobiDB-lite"/>
    </source>
</evidence>
<keyword evidence="5" id="KW-0472">Membrane</keyword>
<feature type="compositionally biased region" description="Basic and acidic residues" evidence="7">
    <location>
        <begin position="401"/>
        <end position="413"/>
    </location>
</feature>
<dbReference type="PROSITE" id="PS51778">
    <property type="entry name" value="VAST"/>
    <property type="match status" value="1"/>
</dbReference>
<dbReference type="GO" id="GO:0032541">
    <property type="term" value="C:cortical endoplasmic reticulum"/>
    <property type="evidence" value="ECO:0007669"/>
    <property type="project" value="TreeGrafter"/>
</dbReference>
<dbReference type="GO" id="GO:0005739">
    <property type="term" value="C:mitochondrion"/>
    <property type="evidence" value="ECO:0007669"/>
    <property type="project" value="TreeGrafter"/>
</dbReference>
<dbReference type="HOGENOM" id="CLU_015638_1_0_1"/>
<dbReference type="Pfam" id="PF02893">
    <property type="entry name" value="GRAM"/>
    <property type="match status" value="1"/>
</dbReference>
<dbReference type="PANTHER" id="PTHR23319">
    <property type="entry name" value="GRAM DOMAIN CONTAINING 1B, ISOFORM E"/>
    <property type="match status" value="1"/>
</dbReference>
<organism evidence="9 10">
    <name type="scientific">Zygosaccharomyces rouxii (strain ATCC 2623 / CBS 732 / NBRC 1130 / NCYC 568 / NRRL Y-229)</name>
    <dbReference type="NCBI Taxonomy" id="559307"/>
    <lineage>
        <taxon>Eukaryota</taxon>
        <taxon>Fungi</taxon>
        <taxon>Dikarya</taxon>
        <taxon>Ascomycota</taxon>
        <taxon>Saccharomycotina</taxon>
        <taxon>Saccharomycetes</taxon>
        <taxon>Saccharomycetales</taxon>
        <taxon>Saccharomycetaceae</taxon>
        <taxon>Zygosaccharomyces</taxon>
    </lineage>
</organism>
<feature type="domain" description="VASt" evidence="8">
    <location>
        <begin position="523"/>
        <end position="694"/>
    </location>
</feature>
<accession>C5DX62</accession>
<feature type="compositionally biased region" description="Basic and acidic residues" evidence="7">
    <location>
        <begin position="224"/>
        <end position="235"/>
    </location>
</feature>
<reference evidence="9 10" key="1">
    <citation type="journal article" date="2009" name="Genome Res.">
        <title>Comparative genomics of protoploid Saccharomycetaceae.</title>
        <authorList>
            <consortium name="The Genolevures Consortium"/>
            <person name="Souciet J.-L."/>
            <person name="Dujon B."/>
            <person name="Gaillardin C."/>
            <person name="Johnston M."/>
            <person name="Baret P.V."/>
            <person name="Cliften P."/>
            <person name="Sherman D.J."/>
            <person name="Weissenbach J."/>
            <person name="Westhof E."/>
            <person name="Wincker P."/>
            <person name="Jubin C."/>
            <person name="Poulain J."/>
            <person name="Barbe V."/>
            <person name="Segurens B."/>
            <person name="Artiguenave F."/>
            <person name="Anthouard V."/>
            <person name="Vacherie B."/>
            <person name="Val M.-E."/>
            <person name="Fulton R.S."/>
            <person name="Minx P."/>
            <person name="Wilson R."/>
            <person name="Durrens P."/>
            <person name="Jean G."/>
            <person name="Marck C."/>
            <person name="Martin T."/>
            <person name="Nikolski M."/>
            <person name="Rolland T."/>
            <person name="Seret M.-L."/>
            <person name="Casaregola S."/>
            <person name="Despons L."/>
            <person name="Fairhead C."/>
            <person name="Fischer G."/>
            <person name="Lafontaine I."/>
            <person name="Leh V."/>
            <person name="Lemaire M."/>
            <person name="de Montigny J."/>
            <person name="Neuveglise C."/>
            <person name="Thierry A."/>
            <person name="Blanc-Lenfle I."/>
            <person name="Bleykasten C."/>
            <person name="Diffels J."/>
            <person name="Fritsch E."/>
            <person name="Frangeul L."/>
            <person name="Goeffon A."/>
            <person name="Jauniaux N."/>
            <person name="Kachouri-Lafond R."/>
            <person name="Payen C."/>
            <person name="Potier S."/>
            <person name="Pribylova L."/>
            <person name="Ozanne C."/>
            <person name="Richard G.-F."/>
            <person name="Sacerdot C."/>
            <person name="Straub M.-L."/>
            <person name="Talla E."/>
        </authorList>
    </citation>
    <scope>NUCLEOTIDE SEQUENCE [LARGE SCALE GENOMIC DNA]</scope>
    <source>
        <strain evidence="9 10">ATCC 2623 / CBS 732 / BCRC 21506 / NBRC 1130 / NCYC 568 / NRRL Y-229</strain>
    </source>
</reference>
<dbReference type="EMBL" id="CU928178">
    <property type="protein sequence ID" value="CAR28373.1"/>
    <property type="molecule type" value="Genomic_DNA"/>
</dbReference>
<keyword evidence="10" id="KW-1185">Reference proteome</keyword>
<feature type="compositionally biased region" description="Low complexity" evidence="7">
    <location>
        <begin position="136"/>
        <end position="151"/>
    </location>
</feature>
<dbReference type="Proteomes" id="UP000008536">
    <property type="component" value="Chromosome F"/>
</dbReference>
<dbReference type="InterPro" id="IPR031968">
    <property type="entry name" value="VASt"/>
</dbReference>
<feature type="compositionally biased region" description="Low complexity" evidence="7">
    <location>
        <begin position="86"/>
        <end position="102"/>
    </location>
</feature>
<feature type="region of interest" description="Disordered" evidence="7">
    <location>
        <begin position="1"/>
        <end position="235"/>
    </location>
</feature>
<dbReference type="Pfam" id="PF16016">
    <property type="entry name" value="VASt"/>
    <property type="match status" value="1"/>
</dbReference>
<name>C5DX62_ZYGRC</name>
<keyword evidence="3" id="KW-0812">Transmembrane</keyword>
<dbReference type="CDD" id="cd13220">
    <property type="entry name" value="PH-GRAM_GRAMDC"/>
    <property type="match status" value="1"/>
</dbReference>
<feature type="region of interest" description="Disordered" evidence="7">
    <location>
        <begin position="441"/>
        <end position="483"/>
    </location>
</feature>
<evidence type="ECO:0000256" key="5">
    <source>
        <dbReference type="ARBA" id="ARBA00023136"/>
    </source>
</evidence>
<dbReference type="FunCoup" id="C5DX62">
    <property type="interactions" value="167"/>
</dbReference>
<feature type="compositionally biased region" description="Polar residues" evidence="7">
    <location>
        <begin position="157"/>
        <end position="167"/>
    </location>
</feature>
<feature type="compositionally biased region" description="Basic and acidic residues" evidence="7">
    <location>
        <begin position="110"/>
        <end position="125"/>
    </location>
</feature>
<dbReference type="SMART" id="SM00568">
    <property type="entry name" value="GRAM"/>
    <property type="match status" value="1"/>
</dbReference>
<evidence type="ECO:0000313" key="9">
    <source>
        <dbReference type="EMBL" id="CAR28373.1"/>
    </source>
</evidence>
<keyword evidence="4" id="KW-1133">Transmembrane helix</keyword>
<dbReference type="AlphaFoldDB" id="C5DX62"/>
<dbReference type="GO" id="GO:0005886">
    <property type="term" value="C:plasma membrane"/>
    <property type="evidence" value="ECO:0007669"/>
    <property type="project" value="TreeGrafter"/>
</dbReference>
<feature type="compositionally biased region" description="Low complexity" evidence="7">
    <location>
        <begin position="47"/>
        <end position="56"/>
    </location>
</feature>
<feature type="compositionally biased region" description="Acidic residues" evidence="7">
    <location>
        <begin position="461"/>
        <end position="473"/>
    </location>
</feature>
<protein>
    <submittedName>
        <fullName evidence="9">ZYRO0F02508p</fullName>
    </submittedName>
</protein>
<feature type="region of interest" description="Disordered" evidence="7">
    <location>
        <begin position="382"/>
        <end position="425"/>
    </location>
</feature>
<evidence type="ECO:0000313" key="10">
    <source>
        <dbReference type="Proteomes" id="UP000008536"/>
    </source>
</evidence>
<evidence type="ECO:0000256" key="2">
    <source>
        <dbReference type="ARBA" id="ARBA00006582"/>
    </source>
</evidence>
<dbReference type="GO" id="GO:0140268">
    <property type="term" value="C:endoplasmic reticulum-plasma membrane contact site"/>
    <property type="evidence" value="ECO:0007669"/>
    <property type="project" value="TreeGrafter"/>
</dbReference>
<feature type="compositionally biased region" description="Polar residues" evidence="7">
    <location>
        <begin position="174"/>
        <end position="190"/>
    </location>
</feature>
<dbReference type="GO" id="GO:0005789">
    <property type="term" value="C:endoplasmic reticulum membrane"/>
    <property type="evidence" value="ECO:0007669"/>
    <property type="project" value="UniProtKB-SubCell"/>
</dbReference>
<dbReference type="PANTHER" id="PTHR23319:SF4">
    <property type="entry name" value="GRAM DOMAIN CONTAINING 1B, ISOFORM E"/>
    <property type="match status" value="1"/>
</dbReference>